<sequence>MKHTQVVVVGADPVGLVTALGLAKAGLDVLVVDTGREASACAPCVHDWSVLPGLDRLGVLEDATQAGFTDPSWCLRVLQTGEHLTFDLGVLAGLTPHPYNLHVEDTALCEVLERHLARHRTKPIERNARLVDLAQDQSGVEIVLETGDGVRRLRTDWVVAADGTSSMVRRLLGLGFRGSTWHDRSVVALVDADFAGRDYAGTTLQVDDRYGAVVHKVDDRRWRYTFDESLTLPEESVGARIPGVLRKVLGSVPFHVLDWHSSRMHQRTSDQYRAGRVLLVGDSAHVANRMIGHSPITAFFDAYRLIEALSAVAGGYADERVLDKYSEGRKRVFLDHALPASAGRKHLISQISDRRQLETELEHYRLASADPEALRELLLFNRELEGDSPLPRGTSSVSVFS</sequence>
<dbReference type="PANTHER" id="PTHR43476:SF4">
    <property type="entry name" value="BLR0106 PROTEIN"/>
    <property type="match status" value="1"/>
</dbReference>
<keyword evidence="1" id="KW-0560">Oxidoreductase</keyword>
<accession>A0ABW2BWY6</accession>
<evidence type="ECO:0000313" key="4">
    <source>
        <dbReference type="EMBL" id="MFC6867068.1"/>
    </source>
</evidence>
<evidence type="ECO:0000256" key="2">
    <source>
        <dbReference type="ARBA" id="ARBA00023027"/>
    </source>
</evidence>
<dbReference type="PANTHER" id="PTHR43476">
    <property type="entry name" value="3-(3-HYDROXY-PHENYL)PROPIONATE/3-HYDROXYCINNAMIC ACID HYDROXYLASE"/>
    <property type="match status" value="1"/>
</dbReference>
<protein>
    <submittedName>
        <fullName evidence="4">NAD(P)/FAD-dependent oxidoreductase</fullName>
    </submittedName>
</protein>
<proteinExistence type="predicted"/>
<keyword evidence="5" id="KW-1185">Reference proteome</keyword>
<dbReference type="EMBL" id="JBHSXX010000001">
    <property type="protein sequence ID" value="MFC6867068.1"/>
    <property type="molecule type" value="Genomic_DNA"/>
</dbReference>
<dbReference type="RefSeq" id="WP_345394460.1">
    <property type="nucleotide sequence ID" value="NZ_BAABLA010000022.1"/>
</dbReference>
<dbReference type="Gene3D" id="3.30.70.2450">
    <property type="match status" value="1"/>
</dbReference>
<gene>
    <name evidence="4" type="ORF">ACFQGD_07905</name>
</gene>
<evidence type="ECO:0000256" key="1">
    <source>
        <dbReference type="ARBA" id="ARBA00023002"/>
    </source>
</evidence>
<name>A0ABW2BWY6_9PSEU</name>
<organism evidence="4 5">
    <name type="scientific">Haloechinothrix salitolerans</name>
    <dbReference type="NCBI Taxonomy" id="926830"/>
    <lineage>
        <taxon>Bacteria</taxon>
        <taxon>Bacillati</taxon>
        <taxon>Actinomycetota</taxon>
        <taxon>Actinomycetes</taxon>
        <taxon>Pseudonocardiales</taxon>
        <taxon>Pseudonocardiaceae</taxon>
        <taxon>Haloechinothrix</taxon>
    </lineage>
</organism>
<dbReference type="Proteomes" id="UP001596337">
    <property type="component" value="Unassembled WGS sequence"/>
</dbReference>
<evidence type="ECO:0000313" key="5">
    <source>
        <dbReference type="Proteomes" id="UP001596337"/>
    </source>
</evidence>
<evidence type="ECO:0000259" key="3">
    <source>
        <dbReference type="Pfam" id="PF01494"/>
    </source>
</evidence>
<dbReference type="Gene3D" id="3.50.50.60">
    <property type="entry name" value="FAD/NAD(P)-binding domain"/>
    <property type="match status" value="1"/>
</dbReference>
<dbReference type="PRINTS" id="PR00420">
    <property type="entry name" value="RNGMNOXGNASE"/>
</dbReference>
<dbReference type="Pfam" id="PF01494">
    <property type="entry name" value="FAD_binding_3"/>
    <property type="match status" value="1"/>
</dbReference>
<dbReference type="InterPro" id="IPR002938">
    <property type="entry name" value="FAD-bd"/>
</dbReference>
<keyword evidence="2" id="KW-0520">NAD</keyword>
<dbReference type="InterPro" id="IPR036188">
    <property type="entry name" value="FAD/NAD-bd_sf"/>
</dbReference>
<comment type="caution">
    <text evidence="4">The sequence shown here is derived from an EMBL/GenBank/DDBJ whole genome shotgun (WGS) entry which is preliminary data.</text>
</comment>
<reference evidence="5" key="1">
    <citation type="journal article" date="2019" name="Int. J. Syst. Evol. Microbiol.">
        <title>The Global Catalogue of Microorganisms (GCM) 10K type strain sequencing project: providing services to taxonomists for standard genome sequencing and annotation.</title>
        <authorList>
            <consortium name="The Broad Institute Genomics Platform"/>
            <consortium name="The Broad Institute Genome Sequencing Center for Infectious Disease"/>
            <person name="Wu L."/>
            <person name="Ma J."/>
        </authorList>
    </citation>
    <scope>NUCLEOTIDE SEQUENCE [LARGE SCALE GENOMIC DNA]</scope>
    <source>
        <strain evidence="5">KCTC 32255</strain>
    </source>
</reference>
<dbReference type="SUPFAM" id="SSF51905">
    <property type="entry name" value="FAD/NAD(P)-binding domain"/>
    <property type="match status" value="1"/>
</dbReference>
<feature type="domain" description="FAD-binding" evidence="3">
    <location>
        <begin position="4"/>
        <end position="332"/>
    </location>
</feature>
<dbReference type="InterPro" id="IPR050631">
    <property type="entry name" value="PheA/TfdB_FAD_monoxygenase"/>
</dbReference>